<dbReference type="Pfam" id="PF12911">
    <property type="entry name" value="OppC_N"/>
    <property type="match status" value="1"/>
</dbReference>
<name>A0ABD5LNS3_AGRRD</name>
<evidence type="ECO:0000313" key="9">
    <source>
        <dbReference type="EMBL" id="MES4993529.1"/>
    </source>
</evidence>
<proteinExistence type="inferred from homology"/>
<dbReference type="Pfam" id="PF00528">
    <property type="entry name" value="BPD_transp_1"/>
    <property type="match status" value="1"/>
</dbReference>
<evidence type="ECO:0000259" key="8">
    <source>
        <dbReference type="PROSITE" id="PS50928"/>
    </source>
</evidence>
<keyword evidence="3" id="KW-1003">Cell membrane</keyword>
<evidence type="ECO:0000256" key="7">
    <source>
        <dbReference type="RuleBase" id="RU363032"/>
    </source>
</evidence>
<reference evidence="9 10" key="1">
    <citation type="submission" date="2024-06" db="EMBL/GenBank/DDBJ databases">
        <title>Genome sequencing of Agrobacterium spp. from tobacco in Serbia.</title>
        <authorList>
            <person name="Ilicic R.J."/>
            <person name="Studholme D.J."/>
            <person name="Jelusic A."/>
            <person name="Barac G."/>
            <person name="Bagi F."/>
            <person name="Popovic Milovanovic T."/>
        </authorList>
    </citation>
    <scope>NUCLEOTIDE SEQUENCE [LARGE SCALE GENOMIC DNA]</scope>
    <source>
        <strain evidence="9 10">DA1</strain>
    </source>
</reference>
<gene>
    <name evidence="9" type="ORF">ABVB70_24835</name>
</gene>
<dbReference type="PANTHER" id="PTHR43386">
    <property type="entry name" value="OLIGOPEPTIDE TRANSPORT SYSTEM PERMEASE PROTEIN APPC"/>
    <property type="match status" value="1"/>
</dbReference>
<keyword evidence="4 7" id="KW-0812">Transmembrane</keyword>
<dbReference type="SUPFAM" id="SSF161098">
    <property type="entry name" value="MetI-like"/>
    <property type="match status" value="1"/>
</dbReference>
<comment type="similarity">
    <text evidence="7">Belongs to the binding-protein-dependent transport system permease family.</text>
</comment>
<organism evidence="9 10">
    <name type="scientific">Agrobacterium radiobacter</name>
    <dbReference type="NCBI Taxonomy" id="362"/>
    <lineage>
        <taxon>Bacteria</taxon>
        <taxon>Pseudomonadati</taxon>
        <taxon>Pseudomonadota</taxon>
        <taxon>Alphaproteobacteria</taxon>
        <taxon>Hyphomicrobiales</taxon>
        <taxon>Rhizobiaceae</taxon>
        <taxon>Rhizobium/Agrobacterium group</taxon>
        <taxon>Agrobacterium</taxon>
        <taxon>Agrobacterium tumefaciens complex</taxon>
    </lineage>
</organism>
<evidence type="ECO:0000256" key="4">
    <source>
        <dbReference type="ARBA" id="ARBA00022692"/>
    </source>
</evidence>
<dbReference type="EMBL" id="JBETME010000016">
    <property type="protein sequence ID" value="MES4993529.1"/>
    <property type="molecule type" value="Genomic_DNA"/>
</dbReference>
<dbReference type="PROSITE" id="PS50928">
    <property type="entry name" value="ABC_TM1"/>
    <property type="match status" value="1"/>
</dbReference>
<protein>
    <submittedName>
        <fullName evidence="9">ABC transporter permease</fullName>
    </submittedName>
</protein>
<evidence type="ECO:0000256" key="1">
    <source>
        <dbReference type="ARBA" id="ARBA00004651"/>
    </source>
</evidence>
<evidence type="ECO:0000313" key="10">
    <source>
        <dbReference type="Proteomes" id="UP001438189"/>
    </source>
</evidence>
<dbReference type="GO" id="GO:0005886">
    <property type="term" value="C:plasma membrane"/>
    <property type="evidence" value="ECO:0007669"/>
    <property type="project" value="UniProtKB-SubCell"/>
</dbReference>
<evidence type="ECO:0000256" key="5">
    <source>
        <dbReference type="ARBA" id="ARBA00022989"/>
    </source>
</evidence>
<keyword evidence="2 7" id="KW-0813">Transport</keyword>
<feature type="transmembrane region" description="Helical" evidence="7">
    <location>
        <begin position="107"/>
        <end position="133"/>
    </location>
</feature>
<evidence type="ECO:0000256" key="3">
    <source>
        <dbReference type="ARBA" id="ARBA00022475"/>
    </source>
</evidence>
<dbReference type="InterPro" id="IPR000515">
    <property type="entry name" value="MetI-like"/>
</dbReference>
<accession>A0ABD5LNS3</accession>
<evidence type="ECO:0000256" key="2">
    <source>
        <dbReference type="ARBA" id="ARBA00022448"/>
    </source>
</evidence>
<dbReference type="InterPro" id="IPR050366">
    <property type="entry name" value="BP-dependent_transpt_permease"/>
</dbReference>
<dbReference type="Proteomes" id="UP001438189">
    <property type="component" value="Unassembled WGS sequence"/>
</dbReference>
<dbReference type="PANTHER" id="PTHR43386:SF26">
    <property type="entry name" value="ABC TRANSPORTER PERMEASE PROTEIN"/>
    <property type="match status" value="1"/>
</dbReference>
<comment type="caution">
    <text evidence="9">The sequence shown here is derived from an EMBL/GenBank/DDBJ whole genome shotgun (WGS) entry which is preliminary data.</text>
</comment>
<feature type="transmembrane region" description="Helical" evidence="7">
    <location>
        <begin position="274"/>
        <end position="295"/>
    </location>
</feature>
<sequence>MHVSDFRESDVQAIPVSAKLRPGLQFLRQFARSPLALIGLILMILIVLLAIFAPMLSPQNPYDLMQLDIMDGRMPPGSEASAGFTFLFGSDDQGRDMLSAILHGLRISLIVGLGSAAIAFIIGTAFGLTAAYVGGKVETAMMRVVDLQLSFPTILSALLILALLGKSVGNVVFAIVLVEWATYARTARGAALTELRREYVEAARSLRLPHRNILFRQLLPNCLSPLVVLLTMQVARAITLEATLSFLGLGVPVTEPSLGLLISSGYEFMLSGTYWIALFPGIALLVTIFAINLVGDRLRQMLDPKAAQK</sequence>
<dbReference type="AlphaFoldDB" id="A0ABD5LNS3"/>
<dbReference type="Gene3D" id="1.10.3720.10">
    <property type="entry name" value="MetI-like"/>
    <property type="match status" value="1"/>
</dbReference>
<keyword evidence="5 7" id="KW-1133">Transmembrane helix</keyword>
<comment type="subcellular location">
    <subcellularLocation>
        <location evidence="1 7">Cell membrane</location>
        <topology evidence="1 7">Multi-pass membrane protein</topology>
    </subcellularLocation>
</comment>
<evidence type="ECO:0000256" key="6">
    <source>
        <dbReference type="ARBA" id="ARBA00023136"/>
    </source>
</evidence>
<feature type="domain" description="ABC transmembrane type-1" evidence="8">
    <location>
        <begin position="105"/>
        <end position="295"/>
    </location>
</feature>
<feature type="transmembrane region" description="Helical" evidence="7">
    <location>
        <begin position="35"/>
        <end position="56"/>
    </location>
</feature>
<dbReference type="InterPro" id="IPR025966">
    <property type="entry name" value="OppC_N"/>
</dbReference>
<keyword evidence="6 7" id="KW-0472">Membrane</keyword>
<dbReference type="InterPro" id="IPR035906">
    <property type="entry name" value="MetI-like_sf"/>
</dbReference>
<feature type="transmembrane region" description="Helical" evidence="7">
    <location>
        <begin position="154"/>
        <end position="178"/>
    </location>
</feature>
<dbReference type="CDD" id="cd06261">
    <property type="entry name" value="TM_PBP2"/>
    <property type="match status" value="1"/>
</dbReference>